<dbReference type="InterPro" id="IPR000965">
    <property type="entry name" value="GPR_dom"/>
</dbReference>
<evidence type="ECO:0000313" key="9">
    <source>
        <dbReference type="EMBL" id="MBB6478630.1"/>
    </source>
</evidence>
<organism evidence="9 10">
    <name type="scientific">Spirochaeta isovalerica</name>
    <dbReference type="NCBI Taxonomy" id="150"/>
    <lineage>
        <taxon>Bacteria</taxon>
        <taxon>Pseudomonadati</taxon>
        <taxon>Spirochaetota</taxon>
        <taxon>Spirochaetia</taxon>
        <taxon>Spirochaetales</taxon>
        <taxon>Spirochaetaceae</taxon>
        <taxon>Spirochaeta</taxon>
    </lineage>
</organism>
<sequence length="413" mass="44997">MKSLLEQCKSLKNASFSLGSLGTKAKNDALLSVAEALANRENQILEANLIDVESAEKSGMKSSLVDRLRLTSERMKDMISGIETVVSLKDPVWNSRDVWTLENGITVSKMSVPMGVISIIYESRPNVTIDAFTLALKSGNAILLRGSSSAINSNKALVEAVKEGLRKSRISPDVIELVEDTDRAVVGELLHMTEYLDLVIPRGGAGLIKYVTENAKVPTIETGVGNCHVFVDESADLHMALAIVENAKIQRPGVCNAIETILVHKSAASQFLPRLKNKIGDRVELRGCERTAAFIDVIPADELDWATEYLDYILAVKIVDSCDEAISHINRYGTKHSESIITNDLANSRKFQRNIDAAAVYVNASTRFTDGGAMGFGAEMGISTQKMHARGPMGLNELVTIKYVMNGDGQIRE</sequence>
<dbReference type="EC" id="1.2.1.41" evidence="7"/>
<dbReference type="InterPro" id="IPR020593">
    <property type="entry name" value="G-glutamylP_reductase_CS"/>
</dbReference>
<name>A0A841R6F7_9SPIO</name>
<dbReference type="GO" id="GO:0055129">
    <property type="term" value="P:L-proline biosynthetic process"/>
    <property type="evidence" value="ECO:0007669"/>
    <property type="project" value="UniProtKB-UniRule"/>
</dbReference>
<dbReference type="Pfam" id="PF00171">
    <property type="entry name" value="Aldedh"/>
    <property type="match status" value="2"/>
</dbReference>
<dbReference type="InterPro" id="IPR016161">
    <property type="entry name" value="Ald_DH/histidinol_DH"/>
</dbReference>
<keyword evidence="3 7" id="KW-0641">Proline biosynthesis</keyword>
<dbReference type="PANTHER" id="PTHR11063">
    <property type="entry name" value="GLUTAMATE SEMIALDEHYDE DEHYDROGENASE"/>
    <property type="match status" value="1"/>
</dbReference>
<reference evidence="9 10" key="1">
    <citation type="submission" date="2020-08" db="EMBL/GenBank/DDBJ databases">
        <title>Genomic Encyclopedia of Type Strains, Phase IV (KMG-IV): sequencing the most valuable type-strain genomes for metagenomic binning, comparative biology and taxonomic classification.</title>
        <authorList>
            <person name="Goeker M."/>
        </authorList>
    </citation>
    <scope>NUCLEOTIDE SEQUENCE [LARGE SCALE GENOMIC DNA]</scope>
    <source>
        <strain evidence="9 10">DSM 2461</strain>
    </source>
</reference>
<evidence type="ECO:0000256" key="3">
    <source>
        <dbReference type="ARBA" id="ARBA00022650"/>
    </source>
</evidence>
<dbReference type="HAMAP" id="MF_00412">
    <property type="entry name" value="ProA"/>
    <property type="match status" value="1"/>
</dbReference>
<dbReference type="Gene3D" id="3.40.605.10">
    <property type="entry name" value="Aldehyde Dehydrogenase, Chain A, domain 1"/>
    <property type="match status" value="1"/>
</dbReference>
<keyword evidence="4 7" id="KW-0521">NADP</keyword>
<evidence type="ECO:0000256" key="7">
    <source>
        <dbReference type="HAMAP-Rule" id="MF_00412"/>
    </source>
</evidence>
<dbReference type="PROSITE" id="PS01223">
    <property type="entry name" value="PROA"/>
    <property type="match status" value="1"/>
</dbReference>
<keyword evidence="10" id="KW-1185">Reference proteome</keyword>
<comment type="caution">
    <text evidence="9">The sequence shown here is derived from an EMBL/GenBank/DDBJ whole genome shotgun (WGS) entry which is preliminary data.</text>
</comment>
<dbReference type="InterPro" id="IPR016163">
    <property type="entry name" value="Ald_DH_C"/>
</dbReference>
<dbReference type="CDD" id="cd07079">
    <property type="entry name" value="ALDH_F18-19_ProA-GPR"/>
    <property type="match status" value="1"/>
</dbReference>
<evidence type="ECO:0000313" key="10">
    <source>
        <dbReference type="Proteomes" id="UP000587760"/>
    </source>
</evidence>
<evidence type="ECO:0000256" key="4">
    <source>
        <dbReference type="ARBA" id="ARBA00022857"/>
    </source>
</evidence>
<dbReference type="PANTHER" id="PTHR11063:SF8">
    <property type="entry name" value="DELTA-1-PYRROLINE-5-CARBOXYLATE SYNTHASE"/>
    <property type="match status" value="1"/>
</dbReference>
<dbReference type="NCBIfam" id="NF001221">
    <property type="entry name" value="PRK00197.1"/>
    <property type="match status" value="1"/>
</dbReference>
<keyword evidence="2 7" id="KW-0028">Amino-acid biosynthesis</keyword>
<dbReference type="GO" id="GO:0005737">
    <property type="term" value="C:cytoplasm"/>
    <property type="evidence" value="ECO:0007669"/>
    <property type="project" value="UniProtKB-SubCell"/>
</dbReference>
<dbReference type="InterPro" id="IPR015590">
    <property type="entry name" value="Aldehyde_DH_dom"/>
</dbReference>
<dbReference type="GO" id="GO:0004350">
    <property type="term" value="F:glutamate-5-semialdehyde dehydrogenase activity"/>
    <property type="evidence" value="ECO:0007669"/>
    <property type="project" value="UniProtKB-UniRule"/>
</dbReference>
<dbReference type="InterPro" id="IPR016162">
    <property type="entry name" value="Ald_DH_N"/>
</dbReference>
<keyword evidence="7" id="KW-0963">Cytoplasm</keyword>
<dbReference type="NCBIfam" id="TIGR00407">
    <property type="entry name" value="proA"/>
    <property type="match status" value="1"/>
</dbReference>
<dbReference type="GO" id="GO:0050661">
    <property type="term" value="F:NADP binding"/>
    <property type="evidence" value="ECO:0007669"/>
    <property type="project" value="InterPro"/>
</dbReference>
<evidence type="ECO:0000256" key="1">
    <source>
        <dbReference type="ARBA" id="ARBA00004985"/>
    </source>
</evidence>
<dbReference type="UniPathway" id="UPA00098">
    <property type="reaction ID" value="UER00360"/>
</dbReference>
<dbReference type="FunFam" id="3.40.309.10:FF:000006">
    <property type="entry name" value="Gamma-glutamyl phosphate reductase"/>
    <property type="match status" value="1"/>
</dbReference>
<comment type="similarity">
    <text evidence="7">Belongs to the gamma-glutamyl phosphate reductase family.</text>
</comment>
<comment type="catalytic activity">
    <reaction evidence="6 7">
        <text>L-glutamate 5-semialdehyde + phosphate + NADP(+) = L-glutamyl 5-phosphate + NADPH + H(+)</text>
        <dbReference type="Rhea" id="RHEA:19541"/>
        <dbReference type="ChEBI" id="CHEBI:15378"/>
        <dbReference type="ChEBI" id="CHEBI:43474"/>
        <dbReference type="ChEBI" id="CHEBI:57783"/>
        <dbReference type="ChEBI" id="CHEBI:58066"/>
        <dbReference type="ChEBI" id="CHEBI:58274"/>
        <dbReference type="ChEBI" id="CHEBI:58349"/>
        <dbReference type="EC" id="1.2.1.41"/>
    </reaction>
</comment>
<protein>
    <recommendedName>
        <fullName evidence="7">Gamma-glutamyl phosphate reductase</fullName>
        <shortName evidence="7">GPR</shortName>
        <ecNumber evidence="7">1.2.1.41</ecNumber>
    </recommendedName>
    <alternativeName>
        <fullName evidence="7">Glutamate-5-semialdehyde dehydrogenase</fullName>
    </alternativeName>
    <alternativeName>
        <fullName evidence="7">Glutamyl-gamma-semialdehyde dehydrogenase</fullName>
        <shortName evidence="7">GSA dehydrogenase</shortName>
    </alternativeName>
</protein>
<proteinExistence type="inferred from homology"/>
<comment type="function">
    <text evidence="7">Catalyzes the NADPH-dependent reduction of L-glutamate 5-phosphate into L-glutamate 5-semialdehyde and phosphate. The product spontaneously undergoes cyclization to form 1-pyrroline-5-carboxylate.</text>
</comment>
<feature type="domain" description="Aldehyde dehydrogenase" evidence="8">
    <location>
        <begin position="22"/>
        <end position="279"/>
    </location>
</feature>
<accession>A0A841R6F7</accession>
<feature type="domain" description="Aldehyde dehydrogenase" evidence="8">
    <location>
        <begin position="312"/>
        <end position="377"/>
    </location>
</feature>
<dbReference type="PIRSF" id="PIRSF000151">
    <property type="entry name" value="GPR"/>
    <property type="match status" value="1"/>
</dbReference>
<keyword evidence="5 7" id="KW-0560">Oxidoreductase</keyword>
<dbReference type="EMBL" id="JACHGJ010000001">
    <property type="protein sequence ID" value="MBB6478630.1"/>
    <property type="molecule type" value="Genomic_DNA"/>
</dbReference>
<dbReference type="RefSeq" id="WP_184742652.1">
    <property type="nucleotide sequence ID" value="NZ_JACHGJ010000001.1"/>
</dbReference>
<comment type="subcellular location">
    <subcellularLocation>
        <location evidence="7">Cytoplasm</location>
    </subcellularLocation>
</comment>
<gene>
    <name evidence="7" type="primary">proA</name>
    <name evidence="9" type="ORF">HNR50_000263</name>
</gene>
<evidence type="ECO:0000256" key="5">
    <source>
        <dbReference type="ARBA" id="ARBA00023002"/>
    </source>
</evidence>
<dbReference type="Proteomes" id="UP000587760">
    <property type="component" value="Unassembled WGS sequence"/>
</dbReference>
<evidence type="ECO:0000256" key="6">
    <source>
        <dbReference type="ARBA" id="ARBA00049024"/>
    </source>
</evidence>
<evidence type="ECO:0000256" key="2">
    <source>
        <dbReference type="ARBA" id="ARBA00022605"/>
    </source>
</evidence>
<evidence type="ECO:0000259" key="8">
    <source>
        <dbReference type="Pfam" id="PF00171"/>
    </source>
</evidence>
<dbReference type="AlphaFoldDB" id="A0A841R6F7"/>
<comment type="pathway">
    <text evidence="1 7">Amino-acid biosynthesis; L-proline biosynthesis; L-glutamate 5-semialdehyde from L-glutamate: step 2/2.</text>
</comment>
<dbReference type="InterPro" id="IPR012134">
    <property type="entry name" value="Glu-5-SA_DH"/>
</dbReference>
<dbReference type="Gene3D" id="3.40.309.10">
    <property type="entry name" value="Aldehyde Dehydrogenase, Chain A, domain 2"/>
    <property type="match status" value="1"/>
</dbReference>
<dbReference type="SUPFAM" id="SSF53720">
    <property type="entry name" value="ALDH-like"/>
    <property type="match status" value="1"/>
</dbReference>